<name>A0AAN7W609_9PEZI</name>
<dbReference type="AlphaFoldDB" id="A0AAN7W609"/>
<keyword evidence="1" id="KW-0732">Signal</keyword>
<dbReference type="Pfam" id="PF01822">
    <property type="entry name" value="WSC"/>
    <property type="match status" value="1"/>
</dbReference>
<sequence>MRFTTAFAAFSAVALISPSNAQQYAGDIIQNTLPGVPGAEIAYWKIKDTKSSNLTLINYHNYGKNGKRQDTDKVKRAVVIIHGLNRDPGTYQSNMLSALAQVPLSEINTDSVAIVAPYFSNGADKNIGYPWVEGLKPAQGSISNALVWPGSQWSGGGNNQYPWTSSKNISSYTVLDQMIQYFDNKTMYPNLNQIVIAGHSLGGQTVQRYAAIGQPGNVQTPVSYWVGNPNSLNFTQYPMTYGVSLVASGRANILANFNSKAVNWARGTQDLGDDSSSCAPFTAGANRNERFFNFIKAFPVSCADSTSSNCDTVDFVNAGHDGGAMFASAAGQARLFIDNWSGNGSRAYDYGYPRQQVGDDPFPNPGLNGSSSAINNNTYAGNMTYQGCWSDQSIRTLSNMTYQGSANTIESCTAACDSGNNTIAGLESGNQCYCGSRLGYMAQPVIDSSCASPCTGNASEICGGGNRLSLFSNGSPIVNAAPGTPEVIGSDWYYSNCYTEGSGGARALAGKGASGNFMTLEYCASFCKGYQYFGTE</sequence>
<evidence type="ECO:0000256" key="1">
    <source>
        <dbReference type="SAM" id="SignalP"/>
    </source>
</evidence>
<organism evidence="3 4">
    <name type="scientific">Elasticomyces elasticus</name>
    <dbReference type="NCBI Taxonomy" id="574655"/>
    <lineage>
        <taxon>Eukaryota</taxon>
        <taxon>Fungi</taxon>
        <taxon>Dikarya</taxon>
        <taxon>Ascomycota</taxon>
        <taxon>Pezizomycotina</taxon>
        <taxon>Dothideomycetes</taxon>
        <taxon>Dothideomycetidae</taxon>
        <taxon>Mycosphaerellales</taxon>
        <taxon>Teratosphaeriaceae</taxon>
        <taxon>Elasticomyces</taxon>
    </lineage>
</organism>
<dbReference type="PROSITE" id="PS51212">
    <property type="entry name" value="WSC"/>
    <property type="match status" value="1"/>
</dbReference>
<dbReference type="PANTHER" id="PTHR35560">
    <property type="entry name" value="BLL0132 PROTEIN"/>
    <property type="match status" value="1"/>
</dbReference>
<dbReference type="Proteomes" id="UP001310594">
    <property type="component" value="Unassembled WGS sequence"/>
</dbReference>
<gene>
    <name evidence="3" type="ORF">LTR97_005447</name>
</gene>
<dbReference type="InterPro" id="IPR002889">
    <property type="entry name" value="WSC_carb-bd"/>
</dbReference>
<evidence type="ECO:0000313" key="3">
    <source>
        <dbReference type="EMBL" id="KAK5700929.1"/>
    </source>
</evidence>
<dbReference type="Gene3D" id="3.40.50.1820">
    <property type="entry name" value="alpha/beta hydrolase"/>
    <property type="match status" value="1"/>
</dbReference>
<protein>
    <recommendedName>
        <fullName evidence="2">WSC domain-containing protein</fullName>
    </recommendedName>
</protein>
<evidence type="ECO:0000313" key="4">
    <source>
        <dbReference type="Proteomes" id="UP001310594"/>
    </source>
</evidence>
<feature type="signal peptide" evidence="1">
    <location>
        <begin position="1"/>
        <end position="21"/>
    </location>
</feature>
<accession>A0AAN7W609</accession>
<feature type="domain" description="WSC" evidence="2">
    <location>
        <begin position="382"/>
        <end position="474"/>
    </location>
</feature>
<feature type="chain" id="PRO_5042833191" description="WSC domain-containing protein" evidence="1">
    <location>
        <begin position="22"/>
        <end position="536"/>
    </location>
</feature>
<proteinExistence type="predicted"/>
<dbReference type="PANTHER" id="PTHR35560:SF3">
    <property type="entry name" value="PEPTIDASE S9 PROLYL OLIGOPEPTIDASE CATALYTIC DOMAIN-CONTAINING PROTEIN"/>
    <property type="match status" value="1"/>
</dbReference>
<comment type="caution">
    <text evidence="3">The sequence shown here is derived from an EMBL/GenBank/DDBJ whole genome shotgun (WGS) entry which is preliminary data.</text>
</comment>
<reference evidence="3" key="1">
    <citation type="submission" date="2023-08" db="EMBL/GenBank/DDBJ databases">
        <title>Black Yeasts Isolated from many extreme environments.</title>
        <authorList>
            <person name="Coleine C."/>
            <person name="Stajich J.E."/>
            <person name="Selbmann L."/>
        </authorList>
    </citation>
    <scope>NUCLEOTIDE SEQUENCE</scope>
    <source>
        <strain evidence="3">CCFEE 5810</strain>
    </source>
</reference>
<dbReference type="InterPro" id="IPR029058">
    <property type="entry name" value="AB_hydrolase_fold"/>
</dbReference>
<dbReference type="SUPFAM" id="SSF53474">
    <property type="entry name" value="alpha/beta-Hydrolases"/>
    <property type="match status" value="1"/>
</dbReference>
<evidence type="ECO:0000259" key="2">
    <source>
        <dbReference type="PROSITE" id="PS51212"/>
    </source>
</evidence>
<dbReference type="SMART" id="SM00321">
    <property type="entry name" value="WSC"/>
    <property type="match status" value="1"/>
</dbReference>
<dbReference type="EMBL" id="JAVRQU010000007">
    <property type="protein sequence ID" value="KAK5700929.1"/>
    <property type="molecule type" value="Genomic_DNA"/>
</dbReference>